<proteinExistence type="predicted"/>
<accession>A0AAD2Q864</accession>
<comment type="caution">
    <text evidence="2">The sequence shown here is derived from an EMBL/GenBank/DDBJ whole genome shotgun (WGS) entry which is preliminary data.</text>
</comment>
<organism evidence="2 3">
    <name type="scientific">Mycena citricolor</name>
    <dbReference type="NCBI Taxonomy" id="2018698"/>
    <lineage>
        <taxon>Eukaryota</taxon>
        <taxon>Fungi</taxon>
        <taxon>Dikarya</taxon>
        <taxon>Basidiomycota</taxon>
        <taxon>Agaricomycotina</taxon>
        <taxon>Agaricomycetes</taxon>
        <taxon>Agaricomycetidae</taxon>
        <taxon>Agaricales</taxon>
        <taxon>Marasmiineae</taxon>
        <taxon>Mycenaceae</taxon>
        <taxon>Mycena</taxon>
    </lineage>
</organism>
<dbReference type="AlphaFoldDB" id="A0AAD2Q864"/>
<dbReference type="Proteomes" id="UP001295794">
    <property type="component" value="Unassembled WGS sequence"/>
</dbReference>
<dbReference type="EMBL" id="CAVNYO010000482">
    <property type="protein sequence ID" value="CAK5284967.1"/>
    <property type="molecule type" value="Genomic_DNA"/>
</dbReference>
<evidence type="ECO:0000256" key="1">
    <source>
        <dbReference type="SAM" id="SignalP"/>
    </source>
</evidence>
<evidence type="ECO:0000313" key="2">
    <source>
        <dbReference type="EMBL" id="CAK5284967.1"/>
    </source>
</evidence>
<evidence type="ECO:0000313" key="3">
    <source>
        <dbReference type="Proteomes" id="UP001295794"/>
    </source>
</evidence>
<reference evidence="2" key="1">
    <citation type="submission" date="2023-11" db="EMBL/GenBank/DDBJ databases">
        <authorList>
            <person name="De Vega J J."/>
            <person name="De Vega J J."/>
        </authorList>
    </citation>
    <scope>NUCLEOTIDE SEQUENCE</scope>
</reference>
<keyword evidence="1" id="KW-0732">Signal</keyword>
<name>A0AAD2Q864_9AGAR</name>
<sequence length="180" mass="18860">MFIPTLLISSLVASIGLVEASDAGKPLLGRTLVARTSLTTTTPHTVTSQTKSTPSAAPTGNGSCKICDCLVTLVEAALAPVICVEAGSQAFCSASLVIASRESTSTRLTWILTCACASPQILSLTPNASLLYTLIPKSMYGLPVSSSRSAAQSSVASRRARAAEEKEHCLRRMYDVRVAR</sequence>
<feature type="signal peptide" evidence="1">
    <location>
        <begin position="1"/>
        <end position="20"/>
    </location>
</feature>
<protein>
    <submittedName>
        <fullName evidence="2">Uncharacterized protein</fullName>
    </submittedName>
</protein>
<feature type="chain" id="PRO_5042171528" evidence="1">
    <location>
        <begin position="21"/>
        <end position="180"/>
    </location>
</feature>
<gene>
    <name evidence="2" type="ORF">MYCIT1_LOCUS38549</name>
</gene>
<keyword evidence="3" id="KW-1185">Reference proteome</keyword>